<organism evidence="1 2">
    <name type="scientific">Botrytis hyacinthi</name>
    <dbReference type="NCBI Taxonomy" id="278943"/>
    <lineage>
        <taxon>Eukaryota</taxon>
        <taxon>Fungi</taxon>
        <taxon>Dikarya</taxon>
        <taxon>Ascomycota</taxon>
        <taxon>Pezizomycotina</taxon>
        <taxon>Leotiomycetes</taxon>
        <taxon>Helotiales</taxon>
        <taxon>Sclerotiniaceae</taxon>
        <taxon>Botrytis</taxon>
    </lineage>
</organism>
<proteinExistence type="predicted"/>
<dbReference type="InterPro" id="IPR036396">
    <property type="entry name" value="Cyt_P450_sf"/>
</dbReference>
<dbReference type="SUPFAM" id="SSF48264">
    <property type="entry name" value="Cytochrome P450"/>
    <property type="match status" value="1"/>
</dbReference>
<dbReference type="GO" id="GO:0004497">
    <property type="term" value="F:monooxygenase activity"/>
    <property type="evidence" value="ECO:0007669"/>
    <property type="project" value="InterPro"/>
</dbReference>
<dbReference type="GO" id="GO:0016705">
    <property type="term" value="F:oxidoreductase activity, acting on paired donors, with incorporation or reduction of molecular oxygen"/>
    <property type="evidence" value="ECO:0007669"/>
    <property type="project" value="InterPro"/>
</dbReference>
<protein>
    <recommendedName>
        <fullName evidence="3">Cytochrome P450</fullName>
    </recommendedName>
</protein>
<reference evidence="1 2" key="1">
    <citation type="submission" date="2017-12" db="EMBL/GenBank/DDBJ databases">
        <title>Comparative genomics of Botrytis spp.</title>
        <authorList>
            <person name="Valero-Jimenez C.A."/>
            <person name="Tapia P."/>
            <person name="Veloso J."/>
            <person name="Silva-Moreno E."/>
            <person name="Staats M."/>
            <person name="Valdes J.H."/>
            <person name="Van Kan J.A.L."/>
        </authorList>
    </citation>
    <scope>NUCLEOTIDE SEQUENCE [LARGE SCALE GENOMIC DNA]</scope>
    <source>
        <strain evidence="1 2">Bh0001</strain>
    </source>
</reference>
<comment type="caution">
    <text evidence="1">The sequence shown here is derived from an EMBL/GenBank/DDBJ whole genome shotgun (WGS) entry which is preliminary data.</text>
</comment>
<dbReference type="GO" id="GO:0005506">
    <property type="term" value="F:iron ion binding"/>
    <property type="evidence" value="ECO:0007669"/>
    <property type="project" value="InterPro"/>
</dbReference>
<dbReference type="GO" id="GO:0020037">
    <property type="term" value="F:heme binding"/>
    <property type="evidence" value="ECO:0007669"/>
    <property type="project" value="InterPro"/>
</dbReference>
<evidence type="ECO:0000313" key="1">
    <source>
        <dbReference type="EMBL" id="TGO36234.1"/>
    </source>
</evidence>
<sequence length="93" mass="10564">MIDFAGSHLSLTLLLTYAAISLYPAATVIYNLCFHPLRKFPGPILWRSSQLPYIISLVRGNPVLDQMKIHKKYGDVIRLAPNEIIFHEGRSLE</sequence>
<dbReference type="Proteomes" id="UP000297814">
    <property type="component" value="Unassembled WGS sequence"/>
</dbReference>
<name>A0A4Z1GGZ6_9HELO</name>
<dbReference type="EMBL" id="PQXK01000131">
    <property type="protein sequence ID" value="TGO36234.1"/>
    <property type="molecule type" value="Genomic_DNA"/>
</dbReference>
<evidence type="ECO:0000313" key="2">
    <source>
        <dbReference type="Proteomes" id="UP000297814"/>
    </source>
</evidence>
<accession>A0A4Z1GGZ6</accession>
<dbReference type="AlphaFoldDB" id="A0A4Z1GGZ6"/>
<keyword evidence="2" id="KW-1185">Reference proteome</keyword>
<gene>
    <name evidence="1" type="ORF">BHYA_0131g00120</name>
</gene>
<evidence type="ECO:0008006" key="3">
    <source>
        <dbReference type="Google" id="ProtNLM"/>
    </source>
</evidence>